<gene>
    <name evidence="3" type="ORF">I596_3071</name>
</gene>
<organism evidence="3 4">
    <name type="scientific">Dokdonella koreensis DS-123</name>
    <dbReference type="NCBI Taxonomy" id="1300342"/>
    <lineage>
        <taxon>Bacteria</taxon>
        <taxon>Pseudomonadati</taxon>
        <taxon>Pseudomonadota</taxon>
        <taxon>Gammaproteobacteria</taxon>
        <taxon>Lysobacterales</taxon>
        <taxon>Rhodanobacteraceae</taxon>
        <taxon>Dokdonella</taxon>
    </lineage>
</organism>
<feature type="transmembrane region" description="Helical" evidence="2">
    <location>
        <begin position="41"/>
        <end position="63"/>
    </location>
</feature>
<keyword evidence="2" id="KW-0812">Transmembrane</keyword>
<dbReference type="STRING" id="1300342.I596_3071"/>
<sequence>MSLRNDRQHARSAEIRAVTARHELVQSSRPLRGFWRRHRTALVIGGGLAAGVLASLLPVRAFARAGSTAGALVGLALRSPFAPLMLGWIAKAREEQPPLTQDGSDAAPAAGSVRTH</sequence>
<protein>
    <recommendedName>
        <fullName evidence="5">Transmembrane protein</fullName>
    </recommendedName>
</protein>
<keyword evidence="2" id="KW-0472">Membrane</keyword>
<dbReference type="RefSeq" id="WP_067649393.1">
    <property type="nucleotide sequence ID" value="NZ_CP015249.1"/>
</dbReference>
<name>A0A160DYE4_9GAMM</name>
<evidence type="ECO:0000256" key="2">
    <source>
        <dbReference type="SAM" id="Phobius"/>
    </source>
</evidence>
<accession>A0A160DYE4</accession>
<dbReference type="EMBL" id="CP015249">
    <property type="protein sequence ID" value="ANB19063.1"/>
    <property type="molecule type" value="Genomic_DNA"/>
</dbReference>
<keyword evidence="2" id="KW-1133">Transmembrane helix</keyword>
<reference evidence="3 4" key="1">
    <citation type="submission" date="2016-04" db="EMBL/GenBank/DDBJ databases">
        <title>Complete genome sequence of Dokdonella koreensis DS-123T.</title>
        <authorList>
            <person name="Kim J.F."/>
            <person name="Lee H."/>
            <person name="Kwak M.-J."/>
        </authorList>
    </citation>
    <scope>NUCLEOTIDE SEQUENCE [LARGE SCALE GENOMIC DNA]</scope>
    <source>
        <strain evidence="3 4">DS-123</strain>
    </source>
</reference>
<evidence type="ECO:0000256" key="1">
    <source>
        <dbReference type="SAM" id="MobiDB-lite"/>
    </source>
</evidence>
<feature type="transmembrane region" description="Helical" evidence="2">
    <location>
        <begin position="69"/>
        <end position="90"/>
    </location>
</feature>
<dbReference type="AlphaFoldDB" id="A0A160DYE4"/>
<evidence type="ECO:0008006" key="5">
    <source>
        <dbReference type="Google" id="ProtNLM"/>
    </source>
</evidence>
<feature type="region of interest" description="Disordered" evidence="1">
    <location>
        <begin position="96"/>
        <end position="116"/>
    </location>
</feature>
<dbReference type="Proteomes" id="UP000076830">
    <property type="component" value="Chromosome"/>
</dbReference>
<evidence type="ECO:0000313" key="4">
    <source>
        <dbReference type="Proteomes" id="UP000076830"/>
    </source>
</evidence>
<proteinExistence type="predicted"/>
<keyword evidence="4" id="KW-1185">Reference proteome</keyword>
<dbReference type="KEGG" id="dko:I596_3071"/>
<evidence type="ECO:0000313" key="3">
    <source>
        <dbReference type="EMBL" id="ANB19063.1"/>
    </source>
</evidence>